<dbReference type="InterPro" id="IPR036047">
    <property type="entry name" value="F-box-like_dom_sf"/>
</dbReference>
<accession>A0A914MKJ2</accession>
<dbReference type="InterPro" id="IPR001810">
    <property type="entry name" value="F-box_dom"/>
</dbReference>
<proteinExistence type="predicted"/>
<protein>
    <submittedName>
        <fullName evidence="3">F-box domain-containing protein</fullName>
    </submittedName>
</protein>
<reference evidence="3" key="1">
    <citation type="submission" date="2022-11" db="UniProtKB">
        <authorList>
            <consortium name="WormBaseParasite"/>
        </authorList>
    </citation>
    <scope>IDENTIFICATION</scope>
</reference>
<evidence type="ECO:0000313" key="2">
    <source>
        <dbReference type="Proteomes" id="UP000887563"/>
    </source>
</evidence>
<name>A0A914MKJ2_MELIC</name>
<evidence type="ECO:0000259" key="1">
    <source>
        <dbReference type="PROSITE" id="PS50181"/>
    </source>
</evidence>
<dbReference type="PROSITE" id="PS50181">
    <property type="entry name" value="FBOX"/>
    <property type="match status" value="1"/>
</dbReference>
<dbReference type="WBParaSite" id="Minc3s01654g25369">
    <property type="protein sequence ID" value="Minc3s01654g25369"/>
    <property type="gene ID" value="Minc3s01654g25369"/>
</dbReference>
<dbReference type="AlphaFoldDB" id="A0A914MKJ2"/>
<dbReference type="Proteomes" id="UP000887563">
    <property type="component" value="Unplaced"/>
</dbReference>
<dbReference type="Pfam" id="PF00646">
    <property type="entry name" value="F-box"/>
    <property type="match status" value="1"/>
</dbReference>
<organism evidence="2 3">
    <name type="scientific">Meloidogyne incognita</name>
    <name type="common">Southern root-knot nematode worm</name>
    <name type="synonym">Oxyuris incognita</name>
    <dbReference type="NCBI Taxonomy" id="6306"/>
    <lineage>
        <taxon>Eukaryota</taxon>
        <taxon>Metazoa</taxon>
        <taxon>Ecdysozoa</taxon>
        <taxon>Nematoda</taxon>
        <taxon>Chromadorea</taxon>
        <taxon>Rhabditida</taxon>
        <taxon>Tylenchina</taxon>
        <taxon>Tylenchomorpha</taxon>
        <taxon>Tylenchoidea</taxon>
        <taxon>Meloidogynidae</taxon>
        <taxon>Meloidogyninae</taxon>
        <taxon>Meloidogyne</taxon>
        <taxon>Meloidogyne incognita group</taxon>
    </lineage>
</organism>
<keyword evidence="2" id="KW-1185">Reference proteome</keyword>
<dbReference type="SUPFAM" id="SSF81383">
    <property type="entry name" value="F-box domain"/>
    <property type="match status" value="1"/>
</dbReference>
<evidence type="ECO:0000313" key="3">
    <source>
        <dbReference type="WBParaSite" id="Minc3s01654g25369"/>
    </source>
</evidence>
<feature type="domain" description="F-box" evidence="1">
    <location>
        <begin position="1"/>
        <end position="45"/>
    </location>
</feature>
<sequence length="338" mass="39906">MLSLPTEVQLDVLKFLNLSELFSLRQANSYFCNLINKYEGELARMKFSYIDIATCCPAYAIIDPQSGVFEITLNDQLKAKWQEAIDKSVPLFLDGEGVETLYKVFIKMTVDGNSVWYALKLENFPKNIEKMIIVRCWLEHLFKCAFEHCGFGDAVFNPEMINILFDNHNTIPTQFNIQQKYFLSSNNLCKYVLDFVLNHLASRYLHIDFTRVDIIEQYTDILFNILINEGNKFPKVFFQFKFGFPRLYDLIVEHITTRDCSKIAPYIYLKFFYDANFILSERAENVEIKQLNGVKYTNYQISNINYPNSRFYIYSKEPEVEFDFYALRGRLLVEFRKE</sequence>